<dbReference type="InterPro" id="IPR003732">
    <property type="entry name" value="Daa-tRNA_deacyls_DTD"/>
</dbReference>
<dbReference type="RefSeq" id="WP_062411983.1">
    <property type="nucleotide sequence ID" value="NZ_JAJCIO010000004.1"/>
</dbReference>
<comment type="subcellular location">
    <subcellularLocation>
        <location evidence="2">Cytoplasm</location>
    </subcellularLocation>
</comment>
<comment type="catalytic activity">
    <reaction evidence="2">
        <text>glycyl-tRNA(Ala) + H2O = tRNA(Ala) + glycine + H(+)</text>
        <dbReference type="Rhea" id="RHEA:53744"/>
        <dbReference type="Rhea" id="RHEA-COMP:9657"/>
        <dbReference type="Rhea" id="RHEA-COMP:13640"/>
        <dbReference type="ChEBI" id="CHEBI:15377"/>
        <dbReference type="ChEBI" id="CHEBI:15378"/>
        <dbReference type="ChEBI" id="CHEBI:57305"/>
        <dbReference type="ChEBI" id="CHEBI:78442"/>
        <dbReference type="ChEBI" id="CHEBI:78522"/>
    </reaction>
</comment>
<dbReference type="HAMAP" id="MF_00518">
    <property type="entry name" value="Deacylase_Dtd"/>
    <property type="match status" value="1"/>
</dbReference>
<comment type="function">
    <text evidence="2">An aminoacyl-tRNA editing enzyme that deacylates mischarged D-aminoacyl-tRNAs. Also deacylates mischarged glycyl-tRNA(Ala), protecting cells against glycine mischarging by AlaRS. Acts via tRNA-based rather than protein-based catalysis; rejects L-amino acids rather than detecting D-amino acids in the active site. By recycling D-aminoacyl-tRNA to D-amino acids and free tRNA molecules, this enzyme counteracts the toxicity associated with the formation of D-aminoacyl-tRNA entities in vivo and helps enforce protein L-homochirality.</text>
</comment>
<evidence type="ECO:0000256" key="1">
    <source>
        <dbReference type="ARBA" id="ARBA00009673"/>
    </source>
</evidence>
<evidence type="ECO:0000313" key="4">
    <source>
        <dbReference type="Proteomes" id="UP001206692"/>
    </source>
</evidence>
<dbReference type="EC" id="3.1.1.96" evidence="2"/>
<reference evidence="3 4" key="1">
    <citation type="submission" date="2022-06" db="EMBL/GenBank/DDBJ databases">
        <title>Isolation of gut microbiota from human fecal samples.</title>
        <authorList>
            <person name="Pamer E.G."/>
            <person name="Barat B."/>
            <person name="Waligurski E."/>
            <person name="Medina S."/>
            <person name="Paddock L."/>
            <person name="Mostad J."/>
        </authorList>
    </citation>
    <scope>NUCLEOTIDE SEQUENCE [LARGE SCALE GENOMIC DNA]</scope>
    <source>
        <strain evidence="3 4">DFI.1.1</strain>
    </source>
</reference>
<sequence>MRAVVQKTLTSSVTSDGVLVGKAAEGLTVLLGVSVDDEEKDALYLADKIVHLRIFEDEAGKLNDSLLDKGGDMLVISQFTLYGDARHGRRPSYVEAAKPEQAEALYTRFVEAVRAFGVTVATGRFRTHMVVSLENDGPVTILLDSQKNF</sequence>
<dbReference type="EC" id="3.1.1.-" evidence="2"/>
<keyword evidence="2" id="KW-0963">Cytoplasm</keyword>
<evidence type="ECO:0000313" key="3">
    <source>
        <dbReference type="EMBL" id="MCQ5342337.1"/>
    </source>
</evidence>
<dbReference type="PANTHER" id="PTHR10472">
    <property type="entry name" value="D-TYROSYL-TRNA TYR DEACYLASE"/>
    <property type="match status" value="1"/>
</dbReference>
<evidence type="ECO:0000256" key="2">
    <source>
        <dbReference type="HAMAP-Rule" id="MF_00518"/>
    </source>
</evidence>
<keyword evidence="2" id="KW-0694">RNA-binding</keyword>
<dbReference type="Gene3D" id="3.50.80.10">
    <property type="entry name" value="D-tyrosyl-tRNA(Tyr) deacylase"/>
    <property type="match status" value="1"/>
</dbReference>
<name>A0ABT1SR51_9FIRM</name>
<protein>
    <recommendedName>
        <fullName evidence="2">D-aminoacyl-tRNA deacylase</fullName>
        <shortName evidence="2">DTD</shortName>
        <ecNumber evidence="2">3.1.1.96</ecNumber>
    </recommendedName>
    <alternativeName>
        <fullName evidence="2">Gly-tRNA(Ala) deacylase</fullName>
        <ecNumber evidence="2">3.1.1.-</ecNumber>
    </alternativeName>
</protein>
<dbReference type="Proteomes" id="UP001206692">
    <property type="component" value="Unassembled WGS sequence"/>
</dbReference>
<comment type="similarity">
    <text evidence="1 2">Belongs to the DTD family.</text>
</comment>
<comment type="domain">
    <text evidence="2">A Gly-cisPro motif from one monomer fits into the active site of the other monomer to allow specific chiral rejection of L-amino acids.</text>
</comment>
<dbReference type="PANTHER" id="PTHR10472:SF5">
    <property type="entry name" value="D-AMINOACYL-TRNA DEACYLASE 1"/>
    <property type="match status" value="1"/>
</dbReference>
<feature type="short sequence motif" description="Gly-cisPro motif, important for rejection of L-amino acids" evidence="2">
    <location>
        <begin position="137"/>
        <end position="138"/>
    </location>
</feature>
<proteinExistence type="inferred from homology"/>
<dbReference type="SUPFAM" id="SSF69500">
    <property type="entry name" value="DTD-like"/>
    <property type="match status" value="1"/>
</dbReference>
<dbReference type="GO" id="GO:0051499">
    <property type="term" value="F:D-aminoacyl-tRNA deacylase activity"/>
    <property type="evidence" value="ECO:0007669"/>
    <property type="project" value="UniProtKB-EC"/>
</dbReference>
<keyword evidence="2" id="KW-0820">tRNA-binding</keyword>
<comment type="subunit">
    <text evidence="2">Homodimer.</text>
</comment>
<organism evidence="3 4">
    <name type="scientific">Megasphaera massiliensis</name>
    <dbReference type="NCBI Taxonomy" id="1232428"/>
    <lineage>
        <taxon>Bacteria</taxon>
        <taxon>Bacillati</taxon>
        <taxon>Bacillota</taxon>
        <taxon>Negativicutes</taxon>
        <taxon>Veillonellales</taxon>
        <taxon>Veillonellaceae</taxon>
        <taxon>Megasphaera</taxon>
    </lineage>
</organism>
<dbReference type="EMBL" id="JANGEW010000007">
    <property type="protein sequence ID" value="MCQ5342337.1"/>
    <property type="molecule type" value="Genomic_DNA"/>
</dbReference>
<comment type="caution">
    <text evidence="3">The sequence shown here is derived from an EMBL/GenBank/DDBJ whole genome shotgun (WGS) entry which is preliminary data.</text>
</comment>
<accession>A0ABT1SR51</accession>
<dbReference type="InterPro" id="IPR023509">
    <property type="entry name" value="DTD-like_sf"/>
</dbReference>
<keyword evidence="2 3" id="KW-0378">Hydrolase</keyword>
<dbReference type="NCBIfam" id="TIGR00256">
    <property type="entry name" value="D-aminoacyl-tRNA deacylase"/>
    <property type="match status" value="1"/>
</dbReference>
<keyword evidence="4" id="KW-1185">Reference proteome</keyword>
<dbReference type="Pfam" id="PF02580">
    <property type="entry name" value="Tyr_Deacylase"/>
    <property type="match status" value="1"/>
</dbReference>
<comment type="catalytic activity">
    <reaction evidence="2">
        <text>a D-aminoacyl-tRNA + H2O = a tRNA + a D-alpha-amino acid + H(+)</text>
        <dbReference type="Rhea" id="RHEA:13953"/>
        <dbReference type="Rhea" id="RHEA-COMP:10123"/>
        <dbReference type="Rhea" id="RHEA-COMP:10124"/>
        <dbReference type="ChEBI" id="CHEBI:15377"/>
        <dbReference type="ChEBI" id="CHEBI:15378"/>
        <dbReference type="ChEBI" id="CHEBI:59871"/>
        <dbReference type="ChEBI" id="CHEBI:78442"/>
        <dbReference type="ChEBI" id="CHEBI:79333"/>
        <dbReference type="EC" id="3.1.1.96"/>
    </reaction>
</comment>
<gene>
    <name evidence="2 3" type="primary">dtd</name>
    <name evidence="3" type="ORF">NE675_04710</name>
</gene>